<dbReference type="Pfam" id="PF00198">
    <property type="entry name" value="2-oxoacid_dh"/>
    <property type="match status" value="1"/>
</dbReference>
<evidence type="ECO:0000256" key="1">
    <source>
        <dbReference type="ARBA" id="ARBA00001938"/>
    </source>
</evidence>
<dbReference type="InterPro" id="IPR000089">
    <property type="entry name" value="Biotin_lipoyl"/>
</dbReference>
<keyword evidence="6" id="KW-0809">Transit peptide</keyword>
<evidence type="ECO:0000256" key="9">
    <source>
        <dbReference type="RuleBase" id="RU003423"/>
    </source>
</evidence>
<dbReference type="InterPro" id="IPR036625">
    <property type="entry name" value="E3-bd_dom_sf"/>
</dbReference>
<dbReference type="Gene3D" id="2.40.50.100">
    <property type="match status" value="1"/>
</dbReference>
<dbReference type="InterPro" id="IPR003016">
    <property type="entry name" value="2-oxoA_DH_lipoyl-BS"/>
</dbReference>
<dbReference type="InterPro" id="IPR004167">
    <property type="entry name" value="PSBD"/>
</dbReference>
<keyword evidence="7" id="KW-0496">Mitochondrion</keyword>
<protein>
    <recommendedName>
        <fullName evidence="9">Dihydrolipoamide acetyltransferase component of pyruvate dehydrogenase complex</fullName>
        <ecNumber evidence="9">2.3.1.-</ecNumber>
    </recommendedName>
</protein>
<comment type="caution">
    <text evidence="13">The sequence shown here is derived from an EMBL/GenBank/DDBJ whole genome shotgun (WGS) entry which is preliminary data.</text>
</comment>
<dbReference type="InterPro" id="IPR011053">
    <property type="entry name" value="Single_hybrid_motif"/>
</dbReference>
<dbReference type="PANTHER" id="PTHR43178:SF5">
    <property type="entry name" value="LIPOAMIDE ACYLTRANSFERASE COMPONENT OF BRANCHED-CHAIN ALPHA-KETO ACID DEHYDROGENASE COMPLEX, MITOCHONDRIAL"/>
    <property type="match status" value="1"/>
</dbReference>
<name>A0A1R1YQ85_9FUNG</name>
<evidence type="ECO:0000256" key="6">
    <source>
        <dbReference type="ARBA" id="ARBA00022946"/>
    </source>
</evidence>
<comment type="similarity">
    <text evidence="3 9">Belongs to the 2-oxoacid dehydrogenase family.</text>
</comment>
<dbReference type="Pfam" id="PF02817">
    <property type="entry name" value="E3_binding"/>
    <property type="match status" value="1"/>
</dbReference>
<dbReference type="InterPro" id="IPR023213">
    <property type="entry name" value="CAT-like_dom_sf"/>
</dbReference>
<evidence type="ECO:0000256" key="7">
    <source>
        <dbReference type="ARBA" id="ARBA00023128"/>
    </source>
</evidence>
<organism evidence="13 14">
    <name type="scientific">Smittium culicis</name>
    <dbReference type="NCBI Taxonomy" id="133412"/>
    <lineage>
        <taxon>Eukaryota</taxon>
        <taxon>Fungi</taxon>
        <taxon>Fungi incertae sedis</taxon>
        <taxon>Zoopagomycota</taxon>
        <taxon>Kickxellomycotina</taxon>
        <taxon>Harpellomycetes</taxon>
        <taxon>Harpellales</taxon>
        <taxon>Legeriomycetaceae</taxon>
        <taxon>Smittium</taxon>
    </lineage>
</organism>
<dbReference type="Pfam" id="PF00364">
    <property type="entry name" value="Biotin_lipoyl"/>
    <property type="match status" value="1"/>
</dbReference>
<feature type="domain" description="Lipoyl-binding" evidence="11">
    <location>
        <begin position="9"/>
        <end position="84"/>
    </location>
</feature>
<dbReference type="EC" id="2.3.1.-" evidence="9"/>
<feature type="region of interest" description="Disordered" evidence="10">
    <location>
        <begin position="212"/>
        <end position="247"/>
    </location>
</feature>
<dbReference type="GO" id="GO:0005759">
    <property type="term" value="C:mitochondrial matrix"/>
    <property type="evidence" value="ECO:0007669"/>
    <property type="project" value="UniProtKB-SubCell"/>
</dbReference>
<dbReference type="InterPro" id="IPR001078">
    <property type="entry name" value="2-oxoacid_DH_actylTfrase"/>
</dbReference>
<comment type="subcellular location">
    <subcellularLocation>
        <location evidence="2">Mitochondrion matrix</location>
    </subcellularLocation>
</comment>
<evidence type="ECO:0000256" key="4">
    <source>
        <dbReference type="ARBA" id="ARBA00022679"/>
    </source>
</evidence>
<evidence type="ECO:0000313" key="14">
    <source>
        <dbReference type="Proteomes" id="UP000187429"/>
    </source>
</evidence>
<dbReference type="PROSITE" id="PS00189">
    <property type="entry name" value="LIPOYL"/>
    <property type="match status" value="1"/>
</dbReference>
<dbReference type="PROSITE" id="PS51826">
    <property type="entry name" value="PSBD"/>
    <property type="match status" value="1"/>
</dbReference>
<keyword evidence="14" id="KW-1185">Reference proteome</keyword>
<dbReference type="GO" id="GO:0045333">
    <property type="term" value="P:cellular respiration"/>
    <property type="evidence" value="ECO:0007669"/>
    <property type="project" value="UniProtKB-ARBA"/>
</dbReference>
<feature type="compositionally biased region" description="Low complexity" evidence="10">
    <location>
        <begin position="212"/>
        <end position="236"/>
    </location>
</feature>
<dbReference type="SUPFAM" id="SSF51230">
    <property type="entry name" value="Single hybrid motif"/>
    <property type="match status" value="1"/>
</dbReference>
<dbReference type="FunFam" id="2.40.50.100:FF:000013">
    <property type="entry name" value="Dihydrolipoamide acetyltransferase component of pyruvate dehydrogenase complex"/>
    <property type="match status" value="1"/>
</dbReference>
<evidence type="ECO:0000313" key="13">
    <source>
        <dbReference type="EMBL" id="OMJ28926.1"/>
    </source>
</evidence>
<dbReference type="GO" id="GO:0016407">
    <property type="term" value="F:acetyltransferase activity"/>
    <property type="evidence" value="ECO:0007669"/>
    <property type="project" value="TreeGrafter"/>
</dbReference>
<dbReference type="GO" id="GO:0031405">
    <property type="term" value="F:lipoic acid binding"/>
    <property type="evidence" value="ECO:0007669"/>
    <property type="project" value="TreeGrafter"/>
</dbReference>
<evidence type="ECO:0000256" key="8">
    <source>
        <dbReference type="ARBA" id="ARBA00023315"/>
    </source>
</evidence>
<dbReference type="Gene3D" id="3.30.559.10">
    <property type="entry name" value="Chloramphenicol acetyltransferase-like domain"/>
    <property type="match status" value="1"/>
</dbReference>
<evidence type="ECO:0000256" key="2">
    <source>
        <dbReference type="ARBA" id="ARBA00004305"/>
    </source>
</evidence>
<dbReference type="SUPFAM" id="SSF52777">
    <property type="entry name" value="CoA-dependent acyltransferases"/>
    <property type="match status" value="1"/>
</dbReference>
<sequence length="501" mass="55346">MLLRNIAKLSNFRATDIGEGITECEIIQWYVKVGDKVSQFDKICEVQSDKATVEITSRYDGIIKELLYAENDIAIVGTPLLNIDLDNETEAASEIQDIAPPIPLVDQTQKQQHTDQNHQSSDSLITKINDLHTEIENQPTHQTLDDSKSQVLQQNTNQILINHDRSLIHSTPAVRFFAKENGIDLGYVKGTGKNGRITKDDILAYAANPTLQTSSSQPISSSIPTSNNHTHAATPQQPSPPPHAVPVTNQQNVENVVKLTNIQKSMLKTMTNSLSIPHFGLSEEIDMGKTIECRNDINSFLSKHDEQAKKVSYLPFFVKAASLSLLEYPILNARLVTTDSQGLALKDPYLIFNQNHNIGIAIDSSYGLLVPNIKDVQNKSLLEISKEITSLQQHANSGTLSVETLKNSTFTLSSVGNLSGATVLSPVIVPNQVCIGAFGKINTIPRFRDSNTDDMVIVKKHLLLTNWRADHRIIDGATLSRFSAKFKHLLENPAIMMASMK</sequence>
<evidence type="ECO:0000256" key="5">
    <source>
        <dbReference type="ARBA" id="ARBA00022823"/>
    </source>
</evidence>
<dbReference type="AlphaFoldDB" id="A0A1R1YQ85"/>
<keyword evidence="5 9" id="KW-0450">Lipoyl</keyword>
<gene>
    <name evidence="13" type="ORF">AYI69_g1571</name>
</gene>
<keyword evidence="4 9" id="KW-0808">Transferase</keyword>
<accession>A0A1R1YQ85</accession>
<proteinExistence type="inferred from homology"/>
<dbReference type="FunFam" id="3.30.559.10:FF:000007">
    <property type="entry name" value="Dihydrolipoamide acetyltransferase component of pyruvate dehydrogenase complex"/>
    <property type="match status" value="1"/>
</dbReference>
<keyword evidence="8 9" id="KW-0012">Acyltransferase</keyword>
<dbReference type="PROSITE" id="PS50968">
    <property type="entry name" value="BIOTINYL_LIPOYL"/>
    <property type="match status" value="1"/>
</dbReference>
<reference evidence="14" key="1">
    <citation type="submission" date="2017-01" db="EMBL/GenBank/DDBJ databases">
        <authorList>
            <person name="Wang Y."/>
            <person name="White M."/>
            <person name="Kvist S."/>
            <person name="Moncalvo J.-M."/>
        </authorList>
    </citation>
    <scope>NUCLEOTIDE SEQUENCE [LARGE SCALE GENOMIC DNA]</scope>
    <source>
        <strain evidence="14">ID-206-W2</strain>
    </source>
</reference>
<dbReference type="EMBL" id="LSSM01000429">
    <property type="protein sequence ID" value="OMJ28926.1"/>
    <property type="molecule type" value="Genomic_DNA"/>
</dbReference>
<dbReference type="InterPro" id="IPR050743">
    <property type="entry name" value="2-oxoacid_DH_E2_comp"/>
</dbReference>
<evidence type="ECO:0000259" key="12">
    <source>
        <dbReference type="PROSITE" id="PS51826"/>
    </source>
</evidence>
<evidence type="ECO:0000256" key="3">
    <source>
        <dbReference type="ARBA" id="ARBA00007317"/>
    </source>
</evidence>
<evidence type="ECO:0000259" key="11">
    <source>
        <dbReference type="PROSITE" id="PS50968"/>
    </source>
</evidence>
<dbReference type="PANTHER" id="PTHR43178">
    <property type="entry name" value="DIHYDROLIPOAMIDE ACETYLTRANSFERASE COMPONENT OF PYRUVATE DEHYDROGENASE COMPLEX"/>
    <property type="match status" value="1"/>
</dbReference>
<evidence type="ECO:0000256" key="10">
    <source>
        <dbReference type="SAM" id="MobiDB-lite"/>
    </source>
</evidence>
<dbReference type="OrthoDB" id="15567at2759"/>
<dbReference type="Gene3D" id="4.10.320.10">
    <property type="entry name" value="E3-binding domain"/>
    <property type="match status" value="1"/>
</dbReference>
<dbReference type="CDD" id="cd06849">
    <property type="entry name" value="lipoyl_domain"/>
    <property type="match status" value="1"/>
</dbReference>
<dbReference type="Proteomes" id="UP000187429">
    <property type="component" value="Unassembled WGS sequence"/>
</dbReference>
<comment type="cofactor">
    <cofactor evidence="1 9">
        <name>(R)-lipoate</name>
        <dbReference type="ChEBI" id="CHEBI:83088"/>
    </cofactor>
</comment>
<feature type="domain" description="Peripheral subunit-binding (PSBD)" evidence="12">
    <location>
        <begin position="169"/>
        <end position="206"/>
    </location>
</feature>
<dbReference type="SUPFAM" id="SSF47005">
    <property type="entry name" value="Peripheral subunit-binding domain of 2-oxo acid dehydrogenase complex"/>
    <property type="match status" value="1"/>
</dbReference>